<dbReference type="InterPro" id="IPR058163">
    <property type="entry name" value="LysR-type_TF_proteobact-type"/>
</dbReference>
<keyword evidence="3" id="KW-0238">DNA-binding</keyword>
<dbReference type="GO" id="GO:0043565">
    <property type="term" value="F:sequence-specific DNA binding"/>
    <property type="evidence" value="ECO:0007669"/>
    <property type="project" value="TreeGrafter"/>
</dbReference>
<evidence type="ECO:0000256" key="3">
    <source>
        <dbReference type="ARBA" id="ARBA00023125"/>
    </source>
</evidence>
<dbReference type="Gene3D" id="3.40.190.290">
    <property type="match status" value="1"/>
</dbReference>
<proteinExistence type="inferred from homology"/>
<dbReference type="FunFam" id="3.40.190.290:FF:000012">
    <property type="entry name" value="Transcriptional regulator, LysR family"/>
    <property type="match status" value="1"/>
</dbReference>
<dbReference type="EMBL" id="JXQW01000038">
    <property type="protein sequence ID" value="KIP98822.1"/>
    <property type="molecule type" value="Genomic_DNA"/>
</dbReference>
<keyword evidence="2" id="KW-0805">Transcription regulation</keyword>
<comment type="caution">
    <text evidence="6">The sequence shown here is derived from an EMBL/GenBank/DDBJ whole genome shotgun (WGS) entry which is preliminary data.</text>
</comment>
<gene>
    <name evidence="6" type="ORF">RU08_14590</name>
</gene>
<dbReference type="GO" id="GO:0003700">
    <property type="term" value="F:DNA-binding transcription factor activity"/>
    <property type="evidence" value="ECO:0007669"/>
    <property type="project" value="InterPro"/>
</dbReference>
<dbReference type="PRINTS" id="PR00039">
    <property type="entry name" value="HTHLYSR"/>
</dbReference>
<accession>A0A0D0KL83</accession>
<dbReference type="Proteomes" id="UP000032068">
    <property type="component" value="Unassembled WGS sequence"/>
</dbReference>
<dbReference type="PANTHER" id="PTHR30537">
    <property type="entry name" value="HTH-TYPE TRANSCRIPTIONAL REGULATOR"/>
    <property type="match status" value="1"/>
</dbReference>
<evidence type="ECO:0000256" key="1">
    <source>
        <dbReference type="ARBA" id="ARBA00009437"/>
    </source>
</evidence>
<feature type="domain" description="HTH lysR-type" evidence="5">
    <location>
        <begin position="4"/>
        <end position="61"/>
    </location>
</feature>
<dbReference type="SUPFAM" id="SSF46785">
    <property type="entry name" value="Winged helix' DNA-binding domain"/>
    <property type="match status" value="1"/>
</dbReference>
<dbReference type="GO" id="GO:0006351">
    <property type="term" value="P:DNA-templated transcription"/>
    <property type="evidence" value="ECO:0007669"/>
    <property type="project" value="TreeGrafter"/>
</dbReference>
<evidence type="ECO:0000313" key="7">
    <source>
        <dbReference type="Proteomes" id="UP000032068"/>
    </source>
</evidence>
<name>A0A0D0KL83_9PSED</name>
<dbReference type="Gene3D" id="1.10.10.10">
    <property type="entry name" value="Winged helix-like DNA-binding domain superfamily/Winged helix DNA-binding domain"/>
    <property type="match status" value="1"/>
</dbReference>
<dbReference type="PANTHER" id="PTHR30537:SF1">
    <property type="entry name" value="HTH-TYPE TRANSCRIPTIONAL REGULATOR PGRR"/>
    <property type="match status" value="1"/>
</dbReference>
<reference evidence="6 7" key="1">
    <citation type="submission" date="2014-12" db="EMBL/GenBank/DDBJ databases">
        <title>16Stimator: statistical estimation of ribosomal gene copy numbers from draft genome assemblies.</title>
        <authorList>
            <person name="Perisin M.A."/>
            <person name="Vetter M."/>
            <person name="Gilbert J.A."/>
            <person name="Bergelson J."/>
        </authorList>
    </citation>
    <scope>NUCLEOTIDE SEQUENCE [LARGE SCALE GENOMIC DNA]</scope>
    <source>
        <strain evidence="6 7">MEJ086</strain>
    </source>
</reference>
<keyword evidence="4" id="KW-0804">Transcription</keyword>
<dbReference type="CDD" id="cd08474">
    <property type="entry name" value="PBP2_CrgA_like_5"/>
    <property type="match status" value="1"/>
</dbReference>
<protein>
    <submittedName>
        <fullName evidence="6">LysR family transcriptional regulator</fullName>
    </submittedName>
</protein>
<dbReference type="AlphaFoldDB" id="A0A0D0KL83"/>
<dbReference type="RefSeq" id="WP_042554567.1">
    <property type="nucleotide sequence ID" value="NZ_JXQW01000038.1"/>
</dbReference>
<dbReference type="Pfam" id="PF00126">
    <property type="entry name" value="HTH_1"/>
    <property type="match status" value="1"/>
</dbReference>
<dbReference type="SUPFAM" id="SSF53850">
    <property type="entry name" value="Periplasmic binding protein-like II"/>
    <property type="match status" value="1"/>
</dbReference>
<dbReference type="FunFam" id="1.10.10.10:FF:000001">
    <property type="entry name" value="LysR family transcriptional regulator"/>
    <property type="match status" value="1"/>
</dbReference>
<dbReference type="Pfam" id="PF03466">
    <property type="entry name" value="LysR_substrate"/>
    <property type="match status" value="1"/>
</dbReference>
<sequence>MAKPNLNDLLAFATTARERSFTRAAAQLGISRSALSHKMRALEELLGMQLLTRTTRSVSTTEAGARLLSAVAPRISEIEEELASLTALREKPAGMVRITANDHSIQTVLWPRLLPLLEEYPDIQIEFSADYGFTDIAAQRFNAGVRLGDSVDKDMIATRIAPDMRMAIGAAPKYLEGKRPPASPHELTEFDCINLRLPTYGGLYAWEFEKDGNELSVRVEGQVIFNNAFLMIKAAIDGRGLVYAPFDILEQHFKSGELEPLLEDWCATFPGYHIYYASRRQVSPALTLVINALRYHQAP</sequence>
<comment type="similarity">
    <text evidence="1">Belongs to the LysR transcriptional regulatory family.</text>
</comment>
<dbReference type="InterPro" id="IPR005119">
    <property type="entry name" value="LysR_subst-bd"/>
</dbReference>
<dbReference type="InterPro" id="IPR000847">
    <property type="entry name" value="LysR_HTH_N"/>
</dbReference>
<dbReference type="InterPro" id="IPR036390">
    <property type="entry name" value="WH_DNA-bd_sf"/>
</dbReference>
<evidence type="ECO:0000256" key="2">
    <source>
        <dbReference type="ARBA" id="ARBA00023015"/>
    </source>
</evidence>
<dbReference type="PROSITE" id="PS50931">
    <property type="entry name" value="HTH_LYSR"/>
    <property type="match status" value="1"/>
</dbReference>
<evidence type="ECO:0000256" key="4">
    <source>
        <dbReference type="ARBA" id="ARBA00023163"/>
    </source>
</evidence>
<organism evidence="6 7">
    <name type="scientific">Pseudomonas fulva</name>
    <dbReference type="NCBI Taxonomy" id="47880"/>
    <lineage>
        <taxon>Bacteria</taxon>
        <taxon>Pseudomonadati</taxon>
        <taxon>Pseudomonadota</taxon>
        <taxon>Gammaproteobacteria</taxon>
        <taxon>Pseudomonadales</taxon>
        <taxon>Pseudomonadaceae</taxon>
        <taxon>Pseudomonas</taxon>
    </lineage>
</organism>
<dbReference type="OrthoDB" id="9813056at2"/>
<evidence type="ECO:0000313" key="6">
    <source>
        <dbReference type="EMBL" id="KIP98822.1"/>
    </source>
</evidence>
<dbReference type="InterPro" id="IPR036388">
    <property type="entry name" value="WH-like_DNA-bd_sf"/>
</dbReference>
<evidence type="ECO:0000259" key="5">
    <source>
        <dbReference type="PROSITE" id="PS50931"/>
    </source>
</evidence>